<dbReference type="Gene3D" id="3.40.50.2300">
    <property type="match status" value="1"/>
</dbReference>
<dbReference type="EMBL" id="JWIC01000007">
    <property type="protein sequence ID" value="KID55915.1"/>
    <property type="molecule type" value="Genomic_DNA"/>
</dbReference>
<dbReference type="PANTHER" id="PTHR45228:SF8">
    <property type="entry name" value="TWO-COMPONENT RESPONSE REGULATOR-RELATED"/>
    <property type="match status" value="1"/>
</dbReference>
<dbReference type="SMART" id="SM00448">
    <property type="entry name" value="REC"/>
    <property type="match status" value="1"/>
</dbReference>
<dbReference type="SUPFAM" id="SSF52172">
    <property type="entry name" value="CheY-like"/>
    <property type="match status" value="1"/>
</dbReference>
<proteinExistence type="predicted"/>
<evidence type="ECO:0000259" key="4">
    <source>
        <dbReference type="PROSITE" id="PS51832"/>
    </source>
</evidence>
<protein>
    <submittedName>
        <fullName evidence="5">Chemotaxis protein CheY</fullName>
    </submittedName>
</protein>
<dbReference type="PANTHER" id="PTHR45228">
    <property type="entry name" value="CYCLIC DI-GMP PHOSPHODIESTERASE TM_0186-RELATED"/>
    <property type="match status" value="1"/>
</dbReference>
<organism evidence="5 6">
    <name type="scientific">Pseudoalteromonas luteoviolacea</name>
    <dbReference type="NCBI Taxonomy" id="43657"/>
    <lineage>
        <taxon>Bacteria</taxon>
        <taxon>Pseudomonadati</taxon>
        <taxon>Pseudomonadota</taxon>
        <taxon>Gammaproteobacteria</taxon>
        <taxon>Alteromonadales</taxon>
        <taxon>Pseudoalteromonadaceae</taxon>
        <taxon>Pseudoalteromonas</taxon>
    </lineage>
</organism>
<dbReference type="GO" id="GO:0000160">
    <property type="term" value="P:phosphorelay signal transduction system"/>
    <property type="evidence" value="ECO:0007669"/>
    <property type="project" value="InterPro"/>
</dbReference>
<evidence type="ECO:0000256" key="1">
    <source>
        <dbReference type="PROSITE-ProRule" id="PRU00169"/>
    </source>
</evidence>
<dbReference type="InterPro" id="IPR001789">
    <property type="entry name" value="Sig_transdc_resp-reg_receiver"/>
</dbReference>
<evidence type="ECO:0000313" key="5">
    <source>
        <dbReference type="EMBL" id="KID55915.1"/>
    </source>
</evidence>
<dbReference type="Gene3D" id="1.10.3210.10">
    <property type="entry name" value="Hypothetical protein af1432"/>
    <property type="match status" value="1"/>
</dbReference>
<sequence length="433" mass="48832">MNDEPIVVLCLDDEKSVLNSLGRLLRQNGIKAELFQSGHEALDRVREMDFDVIISDMRMPNMDGAEFLTHAKAISPDARRILLTGYSDIQDTINAINSGGIHGYLQKPWNNEQLVREINKAAELTKLKKQNDALQKQVQAQNEELKELNTNLESLVEKRTSQIRQVLKQLESANENEKKEHRSTVELLYNFINANPYLDADKAKHIAKLCYQVAKGLSLSAEIADMVRMSGYLSQVGLLAMDPTLYARPFHELDSEKKKVFLTHPATAQLMLMPAQHLSDVAESIYSQFEKYNGQGVPKGIKGKEIPIGAQILAVARDYIEHLYQSQRPMEERKENALEIIKMYSGSFYHPKVVESLLNVLSKDQVENDKVGSMSILTAHQLKPGMELGLAMHNAQGIMLLPKGHVFSDNSISKLQQLESQKPTPFRIMIVDN</sequence>
<dbReference type="Proteomes" id="UP000031327">
    <property type="component" value="Unassembled WGS sequence"/>
</dbReference>
<dbReference type="InterPro" id="IPR011006">
    <property type="entry name" value="CheY-like_superfamily"/>
</dbReference>
<dbReference type="CDD" id="cd17569">
    <property type="entry name" value="REC_HupR-like"/>
    <property type="match status" value="1"/>
</dbReference>
<dbReference type="OrthoDB" id="9802066at2"/>
<dbReference type="PROSITE" id="PS50110">
    <property type="entry name" value="RESPONSE_REGULATORY"/>
    <property type="match status" value="1"/>
</dbReference>
<dbReference type="Pfam" id="PF13487">
    <property type="entry name" value="HD_5"/>
    <property type="match status" value="1"/>
</dbReference>
<dbReference type="InterPro" id="IPR052020">
    <property type="entry name" value="Cyclic_di-GMP/3'3'-cGAMP_PDE"/>
</dbReference>
<evidence type="ECO:0000256" key="2">
    <source>
        <dbReference type="SAM" id="Coils"/>
    </source>
</evidence>
<dbReference type="InterPro" id="IPR037522">
    <property type="entry name" value="HD_GYP_dom"/>
</dbReference>
<keyword evidence="2" id="KW-0175">Coiled coil</keyword>
<reference evidence="5 6" key="1">
    <citation type="submission" date="2014-12" db="EMBL/GenBank/DDBJ databases">
        <title>Draft Genome Sequence of Pseudoalteromonas luteoviolacea HI1.</title>
        <authorList>
            <person name="Asahina A.Y."/>
            <person name="Hadfield M.G."/>
        </authorList>
    </citation>
    <scope>NUCLEOTIDE SEQUENCE [LARGE SCALE GENOMIC DNA]</scope>
    <source>
        <strain evidence="5 6">HI1</strain>
    </source>
</reference>
<dbReference type="Pfam" id="PF00072">
    <property type="entry name" value="Response_reg"/>
    <property type="match status" value="1"/>
</dbReference>
<gene>
    <name evidence="5" type="ORF">JF50_16380</name>
</gene>
<feature type="modified residue" description="4-aspartylphosphate" evidence="1">
    <location>
        <position position="56"/>
    </location>
</feature>
<accession>A0A0C1Q8X1</accession>
<feature type="domain" description="Response regulatory" evidence="3">
    <location>
        <begin position="7"/>
        <end position="122"/>
    </location>
</feature>
<name>A0A0C1Q8X1_9GAMM</name>
<evidence type="ECO:0000313" key="6">
    <source>
        <dbReference type="Proteomes" id="UP000031327"/>
    </source>
</evidence>
<dbReference type="RefSeq" id="WP_039610487.1">
    <property type="nucleotide sequence ID" value="NZ_JWIC01000007.1"/>
</dbReference>
<evidence type="ECO:0000259" key="3">
    <source>
        <dbReference type="PROSITE" id="PS50110"/>
    </source>
</evidence>
<keyword evidence="1" id="KW-0597">Phosphoprotein</keyword>
<feature type="domain" description="HD-GYP" evidence="4">
    <location>
        <begin position="177"/>
        <end position="373"/>
    </location>
</feature>
<dbReference type="PROSITE" id="PS51832">
    <property type="entry name" value="HD_GYP"/>
    <property type="match status" value="1"/>
</dbReference>
<feature type="coiled-coil region" evidence="2">
    <location>
        <begin position="117"/>
        <end position="187"/>
    </location>
</feature>
<dbReference type="AlphaFoldDB" id="A0A0C1Q8X1"/>
<comment type="caution">
    <text evidence="5">The sequence shown here is derived from an EMBL/GenBank/DDBJ whole genome shotgun (WGS) entry which is preliminary data.</text>
</comment>